<feature type="transmembrane region" description="Helical" evidence="1">
    <location>
        <begin position="56"/>
        <end position="74"/>
    </location>
</feature>
<evidence type="ECO:0000313" key="3">
    <source>
        <dbReference type="Proteomes" id="UP001207116"/>
    </source>
</evidence>
<dbReference type="Proteomes" id="UP001207116">
    <property type="component" value="Unassembled WGS sequence"/>
</dbReference>
<dbReference type="RefSeq" id="WP_266013795.1">
    <property type="nucleotide sequence ID" value="NZ_JAPFQP010000003.1"/>
</dbReference>
<keyword evidence="3" id="KW-1185">Reference proteome</keyword>
<reference evidence="2" key="1">
    <citation type="submission" date="2022-11" db="EMBL/GenBank/DDBJ databases">
        <title>The characterization of three novel Bacteroidetes species and genomic analysis of their roles in tidal elemental geochemical cycles.</title>
        <authorList>
            <person name="Ma K.-J."/>
        </authorList>
    </citation>
    <scope>NUCLEOTIDE SEQUENCE</scope>
    <source>
        <strain evidence="2">M415</strain>
    </source>
</reference>
<protein>
    <submittedName>
        <fullName evidence="2">Uncharacterized protein</fullName>
    </submittedName>
</protein>
<comment type="caution">
    <text evidence="2">The sequence shown here is derived from an EMBL/GenBank/DDBJ whole genome shotgun (WGS) entry which is preliminary data.</text>
</comment>
<dbReference type="AlphaFoldDB" id="A0AAE3SQ56"/>
<accession>A0AAE3SQ56</accession>
<proteinExistence type="predicted"/>
<keyword evidence="1" id="KW-0472">Membrane</keyword>
<organism evidence="2 3">
    <name type="scientific">Lentiprolixibacter aurantiacus</name>
    <dbReference type="NCBI Taxonomy" id="2993939"/>
    <lineage>
        <taxon>Bacteria</taxon>
        <taxon>Pseudomonadati</taxon>
        <taxon>Bacteroidota</taxon>
        <taxon>Flavobacteriia</taxon>
        <taxon>Flavobacteriales</taxon>
        <taxon>Flavobacteriaceae</taxon>
        <taxon>Lentiprolixibacter</taxon>
    </lineage>
</organism>
<evidence type="ECO:0000256" key="1">
    <source>
        <dbReference type="SAM" id="Phobius"/>
    </source>
</evidence>
<dbReference type="EMBL" id="JAPFQP010000003">
    <property type="protein sequence ID" value="MCX2720167.1"/>
    <property type="molecule type" value="Genomic_DNA"/>
</dbReference>
<gene>
    <name evidence="2" type="ORF">OO016_11195</name>
</gene>
<keyword evidence="1" id="KW-1133">Transmembrane helix</keyword>
<name>A0AAE3SQ56_9FLAO</name>
<evidence type="ECO:0000313" key="2">
    <source>
        <dbReference type="EMBL" id="MCX2720167.1"/>
    </source>
</evidence>
<sequence>MKASEDKSWERFIDKAMQEANPEEPGIDFTEKVLAALETKREASAVTRYKAPISRLTWVVIGIVFSGVLVWASITGTSTQWDWASRMSSFINFTNPLERMALPDLEYSSIYSIGFFAFFVLLQILFMKRIFDRRLGLQ</sequence>
<feature type="transmembrane region" description="Helical" evidence="1">
    <location>
        <begin position="109"/>
        <end position="127"/>
    </location>
</feature>
<keyword evidence="1" id="KW-0812">Transmembrane</keyword>